<name>A0A371IN08_9FIRM</name>
<protein>
    <recommendedName>
        <fullName evidence="8">AlgX/AlgJ SGNH hydrolase-like domain-containing protein</fullName>
    </recommendedName>
</protein>
<dbReference type="AlphaFoldDB" id="A0A371IN08"/>
<keyword evidence="3" id="KW-0808">Transferase</keyword>
<keyword evidence="10" id="KW-1185">Reference proteome</keyword>
<comment type="pathway">
    <text evidence="2">Glycan biosynthesis; alginate biosynthesis.</text>
</comment>
<comment type="caution">
    <text evidence="9">The sequence shown here is derived from an EMBL/GenBank/DDBJ whole genome shotgun (WGS) entry which is preliminary data.</text>
</comment>
<keyword evidence="7" id="KW-0812">Transmembrane</keyword>
<dbReference type="UniPathway" id="UPA00286"/>
<dbReference type="STRING" id="1871336.BBG48_07360"/>
<evidence type="ECO:0000256" key="4">
    <source>
        <dbReference type="ARBA" id="ARBA00022729"/>
    </source>
</evidence>
<keyword evidence="7" id="KW-1133">Transmembrane helix</keyword>
<dbReference type="GO" id="GO:0016740">
    <property type="term" value="F:transferase activity"/>
    <property type="evidence" value="ECO:0007669"/>
    <property type="project" value="UniProtKB-KW"/>
</dbReference>
<gene>
    <name evidence="9" type="ORF">BBG48_002060</name>
</gene>
<evidence type="ECO:0000256" key="7">
    <source>
        <dbReference type="SAM" id="Phobius"/>
    </source>
</evidence>
<keyword evidence="7" id="KW-0472">Membrane</keyword>
<evidence type="ECO:0000313" key="9">
    <source>
        <dbReference type="EMBL" id="RDY21879.1"/>
    </source>
</evidence>
<feature type="transmembrane region" description="Helical" evidence="7">
    <location>
        <begin position="7"/>
        <end position="26"/>
    </location>
</feature>
<evidence type="ECO:0000256" key="3">
    <source>
        <dbReference type="ARBA" id="ARBA00022679"/>
    </source>
</evidence>
<dbReference type="Pfam" id="PF16822">
    <property type="entry name" value="ALGX"/>
    <property type="match status" value="1"/>
</dbReference>
<evidence type="ECO:0000256" key="6">
    <source>
        <dbReference type="ARBA" id="ARBA00022841"/>
    </source>
</evidence>
<accession>A0A371IN08</accession>
<organism evidence="9 10">
    <name type="scientific">Criibacterium bergeronii</name>
    <dbReference type="NCBI Taxonomy" id="1871336"/>
    <lineage>
        <taxon>Bacteria</taxon>
        <taxon>Bacillati</taxon>
        <taxon>Bacillota</taxon>
        <taxon>Clostridia</taxon>
        <taxon>Peptostreptococcales</taxon>
        <taxon>Filifactoraceae</taxon>
        <taxon>Criibacterium</taxon>
    </lineage>
</organism>
<keyword evidence="4" id="KW-0732">Signal</keyword>
<dbReference type="Proteomes" id="UP000093352">
    <property type="component" value="Unassembled WGS sequence"/>
</dbReference>
<evidence type="ECO:0000256" key="2">
    <source>
        <dbReference type="ARBA" id="ARBA00005182"/>
    </source>
</evidence>
<dbReference type="EMBL" id="MBEW02000003">
    <property type="protein sequence ID" value="RDY21879.1"/>
    <property type="molecule type" value="Genomic_DNA"/>
</dbReference>
<sequence length="408" mass="47665">MKYVEKYGLFVFFIIFLLYFGVMTKINIAKSDIPTKTYEMKGKGIFEKDAILKQKIAANDDIYNSYFFQKIGFIENYGLLQKVLGKEIVDDKLNYRRVYKGANDTLYYTVPVKNINEKAVENISNLKQKLDLQQIPMFFVLAPNKHTINSANFPQGVLDYNTTNLDDLSKRLTEKGIDVLDLNQEFFKDKKDENTSFYKTDTHWKNETAFWGYQKLVSHLANEYVYNFNNDAKFTSPTSYTTMKYNETYIGSMGKRTGKKYVAKKDDYELILPTFDTNRTYKKYNDVLTEISTKSGSFEDVFVNKAVLDSKDPYEDKYTTMMGYGTPYEVIINNQIKQDTKLLIIKDSFAMPLSAYLSNNIKTICLLDTRYENIRKNLNRMITNIKPDYVLFVCSPSSVFYFPEMFDF</sequence>
<dbReference type="GO" id="GO:0042597">
    <property type="term" value="C:periplasmic space"/>
    <property type="evidence" value="ECO:0007669"/>
    <property type="project" value="UniProtKB-SubCell"/>
</dbReference>
<keyword evidence="6" id="KW-0016">Alginate biosynthesis</keyword>
<feature type="domain" description="AlgX/AlgJ SGNH hydrolase-like" evidence="8">
    <location>
        <begin position="115"/>
        <end position="236"/>
    </location>
</feature>
<evidence type="ECO:0000259" key="8">
    <source>
        <dbReference type="Pfam" id="PF16822"/>
    </source>
</evidence>
<evidence type="ECO:0000313" key="10">
    <source>
        <dbReference type="Proteomes" id="UP000093352"/>
    </source>
</evidence>
<dbReference type="InterPro" id="IPR031811">
    <property type="entry name" value="ALGX/ALGJ_SGNH-like"/>
</dbReference>
<evidence type="ECO:0000256" key="1">
    <source>
        <dbReference type="ARBA" id="ARBA00004418"/>
    </source>
</evidence>
<dbReference type="RefSeq" id="WP_068914279.1">
    <property type="nucleotide sequence ID" value="NZ_MBEW02000003.1"/>
</dbReference>
<proteinExistence type="predicted"/>
<dbReference type="GO" id="GO:0042121">
    <property type="term" value="P:alginic acid biosynthetic process"/>
    <property type="evidence" value="ECO:0007669"/>
    <property type="project" value="UniProtKB-UniPathway"/>
</dbReference>
<keyword evidence="5" id="KW-0574">Periplasm</keyword>
<comment type="subcellular location">
    <subcellularLocation>
        <location evidence="1">Periplasm</location>
    </subcellularLocation>
</comment>
<reference evidence="9 10" key="1">
    <citation type="journal article" date="2016" name="Genome Announc.">
        <title>Draft Genome Sequence of Criibacterium bergeronii gen. nov., sp. nov., Strain CCRI-22567T, Isolated from a Vaginal Sample from a Woman with Bacterial Vaginosis.</title>
        <authorList>
            <person name="Maheux A.F."/>
            <person name="Berube E."/>
            <person name="Boudreau D.K."/>
            <person name="Raymond F."/>
            <person name="Corbeil J."/>
            <person name="Roy P.H."/>
            <person name="Boissinot M."/>
            <person name="Omar R.F."/>
        </authorList>
    </citation>
    <scope>NUCLEOTIDE SEQUENCE [LARGE SCALE GENOMIC DNA]</scope>
    <source>
        <strain evidence="9 10">CCRI-22567</strain>
    </source>
</reference>
<evidence type="ECO:0000256" key="5">
    <source>
        <dbReference type="ARBA" id="ARBA00022764"/>
    </source>
</evidence>